<keyword evidence="5" id="KW-1185">Reference proteome</keyword>
<dbReference type="EMBL" id="CP065600">
    <property type="protein sequence ID" value="QPQ90278.1"/>
    <property type="molecule type" value="Genomic_DNA"/>
</dbReference>
<evidence type="ECO:0000313" key="4">
    <source>
        <dbReference type="Proteomes" id="UP000594892"/>
    </source>
</evidence>
<evidence type="ECO:0000313" key="5">
    <source>
        <dbReference type="Proteomes" id="UP001056386"/>
    </source>
</evidence>
<evidence type="ECO:0000259" key="1">
    <source>
        <dbReference type="PROSITE" id="PS00028"/>
    </source>
</evidence>
<reference evidence="3" key="2">
    <citation type="submission" date="2022-06" db="EMBL/GenBank/DDBJ databases">
        <title>Draft genome sequence of Burkholderia glumae strain GR20004 isolated from rice panicle showing bacterial panicle blight.</title>
        <authorList>
            <person name="Choi S.Y."/>
            <person name="Lee Y.H."/>
        </authorList>
    </citation>
    <scope>NUCLEOTIDE SEQUENCE</scope>
    <source>
        <strain evidence="3">GR20004</strain>
    </source>
</reference>
<accession>A0AAQ0BQS0</accession>
<dbReference type="PROSITE" id="PS00028">
    <property type="entry name" value="ZINC_FINGER_C2H2_1"/>
    <property type="match status" value="1"/>
</dbReference>
<feature type="domain" description="C2H2-type" evidence="1">
    <location>
        <begin position="97"/>
        <end position="117"/>
    </location>
</feature>
<protein>
    <recommendedName>
        <fullName evidence="1">C2H2-type domain-containing protein</fullName>
    </recommendedName>
</protein>
<evidence type="ECO:0000313" key="2">
    <source>
        <dbReference type="EMBL" id="QPQ90278.1"/>
    </source>
</evidence>
<dbReference type="GeneID" id="45695026"/>
<gene>
    <name evidence="2" type="ORF">I6H06_00380</name>
    <name evidence="3" type="ORF">NFI99_04435</name>
</gene>
<name>A0AAQ0BQS0_BURGL</name>
<sequence>MRPLTHTESAAQFWTDRQHAQFNDAQEALADELDAKRREVTLDDALEKLANLCKSDREQLMRAFHSDRKHFLWQIDNLFDDAVNACARGKKFMRTYCSQCGRSFPAGDSGYSHCSDHL</sequence>
<organism evidence="2 4">
    <name type="scientific">Burkholderia glumae</name>
    <name type="common">Pseudomonas glumae</name>
    <dbReference type="NCBI Taxonomy" id="337"/>
    <lineage>
        <taxon>Bacteria</taxon>
        <taxon>Pseudomonadati</taxon>
        <taxon>Pseudomonadota</taxon>
        <taxon>Betaproteobacteria</taxon>
        <taxon>Burkholderiales</taxon>
        <taxon>Burkholderiaceae</taxon>
        <taxon>Burkholderia</taxon>
    </lineage>
</organism>
<proteinExistence type="predicted"/>
<dbReference type="Proteomes" id="UP001056386">
    <property type="component" value="Chromosome 2"/>
</dbReference>
<evidence type="ECO:0000313" key="3">
    <source>
        <dbReference type="EMBL" id="USS43704.1"/>
    </source>
</evidence>
<dbReference type="Proteomes" id="UP000594892">
    <property type="component" value="Chromosome 1"/>
</dbReference>
<dbReference type="InterPro" id="IPR013087">
    <property type="entry name" value="Znf_C2H2_type"/>
</dbReference>
<dbReference type="RefSeq" id="WP_012733677.1">
    <property type="nucleotide sequence ID" value="NZ_CP021075.1"/>
</dbReference>
<dbReference type="AlphaFoldDB" id="A0AAQ0BQS0"/>
<dbReference type="EMBL" id="CP099583">
    <property type="protein sequence ID" value="USS43704.1"/>
    <property type="molecule type" value="Genomic_DNA"/>
</dbReference>
<reference evidence="2 4" key="1">
    <citation type="submission" date="2020-12" db="EMBL/GenBank/DDBJ databases">
        <title>FDA dAtabase for Regulatory Grade micrObial Sequences (FDA-ARGOS): Supporting development and validation of Infectious Disease Dx tests.</title>
        <authorList>
            <person name="Minogue T."/>
            <person name="Wolcott M."/>
            <person name="Wasieloski L."/>
            <person name="Aguilar W."/>
            <person name="Moore D."/>
            <person name="Jaissle J."/>
            <person name="Tallon L."/>
            <person name="Sadzewicz L."/>
            <person name="Zhao X."/>
            <person name="Boylan J."/>
            <person name="Ott S."/>
            <person name="Bowen H."/>
            <person name="Vavikolanu K."/>
            <person name="Mehta A."/>
            <person name="Aluvathingal J."/>
            <person name="Nadendla S."/>
            <person name="Yan Y."/>
            <person name="Sichtig H."/>
        </authorList>
    </citation>
    <scope>NUCLEOTIDE SEQUENCE [LARGE SCALE GENOMIC DNA]</scope>
    <source>
        <strain evidence="2 4">FDAARGOS_949</strain>
    </source>
</reference>